<organism evidence="2 3">
    <name type="scientific">Hydrogenophaga defluvii</name>
    <dbReference type="NCBI Taxonomy" id="249410"/>
    <lineage>
        <taxon>Bacteria</taxon>
        <taxon>Pseudomonadati</taxon>
        <taxon>Pseudomonadota</taxon>
        <taxon>Betaproteobacteria</taxon>
        <taxon>Burkholderiales</taxon>
        <taxon>Comamonadaceae</taxon>
        <taxon>Hydrogenophaga</taxon>
    </lineage>
</organism>
<proteinExistence type="predicted"/>
<dbReference type="EC" id="2.1.1.-" evidence="2"/>
<gene>
    <name evidence="2" type="ORF">ACFQU0_20320</name>
</gene>
<feature type="domain" description="Methyltransferase" evidence="1">
    <location>
        <begin position="49"/>
        <end position="142"/>
    </location>
</feature>
<dbReference type="SUPFAM" id="SSF53335">
    <property type="entry name" value="S-adenosyl-L-methionine-dependent methyltransferases"/>
    <property type="match status" value="1"/>
</dbReference>
<dbReference type="EMBL" id="JBHTBZ010000080">
    <property type="protein sequence ID" value="MFC7462770.1"/>
    <property type="molecule type" value="Genomic_DNA"/>
</dbReference>
<dbReference type="GO" id="GO:0032259">
    <property type="term" value="P:methylation"/>
    <property type="evidence" value="ECO:0007669"/>
    <property type="project" value="UniProtKB-KW"/>
</dbReference>
<keyword evidence="3" id="KW-1185">Reference proteome</keyword>
<sequence>MTAPPNPFNDVQSVANYVDGPARNVPGWADMIRMTDLLLTERAPDDANVLVVGAGGGLELKHLAQAHSGWRFVGVDPSHEMLKLAHTMLGPLTDRVMLQQGYVDGAPEGPFDAATCLLVLHFVPLNERRRLLVEVKRRLRPGAPFVVVHLSFPQSPAERAAWLGRYAAFIASSGVDLTKARAGAAAVGERLSIVSPQDDERMLMEAGFTGVQLFYAGLAFRGWVGHA</sequence>
<name>A0ABW2SIL2_9BURK</name>
<dbReference type="Proteomes" id="UP001596457">
    <property type="component" value="Unassembled WGS sequence"/>
</dbReference>
<evidence type="ECO:0000313" key="2">
    <source>
        <dbReference type="EMBL" id="MFC7462770.1"/>
    </source>
</evidence>
<comment type="caution">
    <text evidence="2">The sequence shown here is derived from an EMBL/GenBank/DDBJ whole genome shotgun (WGS) entry which is preliminary data.</text>
</comment>
<dbReference type="InterPro" id="IPR041698">
    <property type="entry name" value="Methyltransf_25"/>
</dbReference>
<evidence type="ECO:0000313" key="3">
    <source>
        <dbReference type="Proteomes" id="UP001596457"/>
    </source>
</evidence>
<protein>
    <submittedName>
        <fullName evidence="2">Class I SAM-dependent methyltransferase</fullName>
        <ecNumber evidence="2">2.1.1.-</ecNumber>
    </submittedName>
</protein>
<dbReference type="RefSeq" id="WP_382203852.1">
    <property type="nucleotide sequence ID" value="NZ_JBHTBZ010000080.1"/>
</dbReference>
<accession>A0ABW2SIL2</accession>
<dbReference type="CDD" id="cd02440">
    <property type="entry name" value="AdoMet_MTases"/>
    <property type="match status" value="1"/>
</dbReference>
<dbReference type="Gene3D" id="3.40.50.150">
    <property type="entry name" value="Vaccinia Virus protein VP39"/>
    <property type="match status" value="1"/>
</dbReference>
<evidence type="ECO:0000259" key="1">
    <source>
        <dbReference type="Pfam" id="PF13649"/>
    </source>
</evidence>
<reference evidence="3" key="1">
    <citation type="journal article" date="2019" name="Int. J. Syst. Evol. Microbiol.">
        <title>The Global Catalogue of Microorganisms (GCM) 10K type strain sequencing project: providing services to taxonomists for standard genome sequencing and annotation.</title>
        <authorList>
            <consortium name="The Broad Institute Genomics Platform"/>
            <consortium name="The Broad Institute Genome Sequencing Center for Infectious Disease"/>
            <person name="Wu L."/>
            <person name="Ma J."/>
        </authorList>
    </citation>
    <scope>NUCLEOTIDE SEQUENCE [LARGE SCALE GENOMIC DNA]</scope>
    <source>
        <strain evidence="3">CCUG 53903</strain>
    </source>
</reference>
<keyword evidence="2" id="KW-0489">Methyltransferase</keyword>
<dbReference type="Pfam" id="PF13649">
    <property type="entry name" value="Methyltransf_25"/>
    <property type="match status" value="1"/>
</dbReference>
<dbReference type="GO" id="GO:0008168">
    <property type="term" value="F:methyltransferase activity"/>
    <property type="evidence" value="ECO:0007669"/>
    <property type="project" value="UniProtKB-KW"/>
</dbReference>
<keyword evidence="2" id="KW-0808">Transferase</keyword>
<dbReference type="InterPro" id="IPR029063">
    <property type="entry name" value="SAM-dependent_MTases_sf"/>
</dbReference>